<dbReference type="Pfam" id="PF00653">
    <property type="entry name" value="BIR"/>
    <property type="match status" value="2"/>
</dbReference>
<sequence length="822" mass="91889">MDTFAARLASFDLVLQPEKRRSSSAKTVKPITWPHSNPSPAELAHAGFYYNPYETNPDNTTCFLCNRALDGWEEDDNPITEHLKHARDCGWAVMMDIQQRSSNPAEIEDPTSEKIADARRSTFGEAWPHDGKKGWVCQSEKMVEGGWYFCPTEESNDLASCAYCKLSLDGWEPKDDPYDEHYRRSSDCSFFVFARPPNKKLKSSKAKKPRTSKASRLSTQSIATTVSEAAVDVNDMADESTTSQPPAKAKPSKKTTKPKAKSAKSKKQEVADVDSQMDLDSVDYQHSEPLKPKRAGRGKKRQSEDMIGVDLDQVERDIIEQIEPPTKKRATKARVSVVSQEPEAYDFIYSRAGSPEQEESVPEKEEPKKGRKASKKETSKSRKAAETTSLTKPALMSQETENMELDSVPVSDREGEMGDPEPQAIDPKPKNSAKSKSAKKSKKTPDAHDKVDNTNEETEQRREESQPDEELEEAEVPVPKTKSAKGTKRKTTKKQKAQEEESVHPLEERVSLEKDTRATADRDSTHQESFVSVEIINKEPEYESDADSHTASKESQKKSQSAEKKRGRKSNHAAVDSPVHADVDMAEASEPQTALEEPETPQIEEKDTKSKQEPRRRSSNMPPKTTERYSDIPEEKQLAKSITKIRISDASISRHDVSLIPETSSPVVSPLAAPVESTPSRSPQASDAENQPPSTLQYPVLSPSKNRTVRVPLAANTPSPSKRNVLNPGRLKSLHPWIPIDIEEILMANSSDKENIDIRSPLHGTKGELTSPEKKMTVEEWILWNAKKGEEKLKHECERLVSQFEKEGGRAMRALEGIECID</sequence>
<dbReference type="GeneID" id="34614233"/>
<evidence type="ECO:0000256" key="1">
    <source>
        <dbReference type="ARBA" id="ARBA00022723"/>
    </source>
</evidence>
<name>A0A1L9SS52_9EURO</name>
<dbReference type="Proteomes" id="UP000184188">
    <property type="component" value="Unassembled WGS sequence"/>
</dbReference>
<keyword evidence="1" id="KW-0479">Metal-binding</keyword>
<evidence type="ECO:0000313" key="4">
    <source>
        <dbReference type="EMBL" id="OJJ50030.1"/>
    </source>
</evidence>
<dbReference type="VEuPathDB" id="FungiDB:ASPZODRAFT_2117030"/>
<dbReference type="RefSeq" id="XP_022584540.1">
    <property type="nucleotide sequence ID" value="XM_022727769.1"/>
</dbReference>
<evidence type="ECO:0000256" key="3">
    <source>
        <dbReference type="SAM" id="MobiDB-lite"/>
    </source>
</evidence>
<feature type="compositionally biased region" description="Basic and acidic residues" evidence="3">
    <location>
        <begin position="496"/>
        <end position="526"/>
    </location>
</feature>
<feature type="compositionally biased region" description="Basic and acidic residues" evidence="3">
    <location>
        <begin position="536"/>
        <end position="564"/>
    </location>
</feature>
<protein>
    <recommendedName>
        <fullName evidence="6">BIR-domain-containing protein</fullName>
    </recommendedName>
</protein>
<feature type="compositionally biased region" description="Basic residues" evidence="3">
    <location>
        <begin position="200"/>
        <end position="213"/>
    </location>
</feature>
<feature type="compositionally biased region" description="Basic residues" evidence="3">
    <location>
        <begin position="250"/>
        <end position="265"/>
    </location>
</feature>
<evidence type="ECO:0008006" key="6">
    <source>
        <dbReference type="Google" id="ProtNLM"/>
    </source>
</evidence>
<feature type="compositionally biased region" description="Polar residues" evidence="3">
    <location>
        <begin position="677"/>
        <end position="697"/>
    </location>
</feature>
<gene>
    <name evidence="4" type="ORF">ASPZODRAFT_2117030</name>
</gene>
<organism evidence="4 5">
    <name type="scientific">Penicilliopsis zonata CBS 506.65</name>
    <dbReference type="NCBI Taxonomy" id="1073090"/>
    <lineage>
        <taxon>Eukaryota</taxon>
        <taxon>Fungi</taxon>
        <taxon>Dikarya</taxon>
        <taxon>Ascomycota</taxon>
        <taxon>Pezizomycotina</taxon>
        <taxon>Eurotiomycetes</taxon>
        <taxon>Eurotiomycetidae</taxon>
        <taxon>Eurotiales</taxon>
        <taxon>Aspergillaceae</taxon>
        <taxon>Penicilliopsis</taxon>
    </lineage>
</organism>
<feature type="compositionally biased region" description="Acidic residues" evidence="3">
    <location>
        <begin position="271"/>
        <end position="281"/>
    </location>
</feature>
<feature type="region of interest" description="Disordered" evidence="3">
    <location>
        <begin position="236"/>
        <end position="701"/>
    </location>
</feature>
<dbReference type="SMART" id="SM00238">
    <property type="entry name" value="BIR"/>
    <property type="match status" value="2"/>
</dbReference>
<dbReference type="SUPFAM" id="SSF57924">
    <property type="entry name" value="Inhibitor of apoptosis (IAP) repeat"/>
    <property type="match status" value="2"/>
</dbReference>
<dbReference type="InterPro" id="IPR001370">
    <property type="entry name" value="BIR_rpt"/>
</dbReference>
<dbReference type="AlphaFoldDB" id="A0A1L9SS52"/>
<feature type="compositionally biased region" description="Basic residues" evidence="3">
    <location>
        <begin position="482"/>
        <end position="495"/>
    </location>
</feature>
<evidence type="ECO:0000313" key="5">
    <source>
        <dbReference type="Proteomes" id="UP000184188"/>
    </source>
</evidence>
<dbReference type="OrthoDB" id="2196114at2759"/>
<dbReference type="InterPro" id="IPR051190">
    <property type="entry name" value="Baculoviral_IAP"/>
</dbReference>
<keyword evidence="2" id="KW-0862">Zinc</keyword>
<dbReference type="EMBL" id="KV878337">
    <property type="protein sequence ID" value="OJJ50030.1"/>
    <property type="molecule type" value="Genomic_DNA"/>
</dbReference>
<feature type="compositionally biased region" description="Basic and acidic residues" evidence="3">
    <location>
        <begin position="375"/>
        <end position="385"/>
    </location>
</feature>
<proteinExistence type="predicted"/>
<dbReference type="CDD" id="cd00022">
    <property type="entry name" value="BIR"/>
    <property type="match status" value="2"/>
</dbReference>
<dbReference type="PANTHER" id="PTHR46771">
    <property type="entry name" value="DETERIN"/>
    <property type="match status" value="1"/>
</dbReference>
<dbReference type="PROSITE" id="PS50143">
    <property type="entry name" value="BIR_REPEAT_2"/>
    <property type="match status" value="2"/>
</dbReference>
<dbReference type="GO" id="GO:0046872">
    <property type="term" value="F:metal ion binding"/>
    <property type="evidence" value="ECO:0007669"/>
    <property type="project" value="UniProtKB-KW"/>
</dbReference>
<feature type="compositionally biased region" description="Basic residues" evidence="3">
    <location>
        <begin position="431"/>
        <end position="442"/>
    </location>
</feature>
<feature type="region of interest" description="Disordered" evidence="3">
    <location>
        <begin position="200"/>
        <end position="221"/>
    </location>
</feature>
<dbReference type="Gene3D" id="1.10.1170.10">
    <property type="entry name" value="Inhibitor Of Apoptosis Protein (2mihbC-IAP-1), Chain A"/>
    <property type="match status" value="2"/>
</dbReference>
<evidence type="ECO:0000256" key="2">
    <source>
        <dbReference type="ARBA" id="ARBA00022833"/>
    </source>
</evidence>
<dbReference type="STRING" id="1073090.A0A1L9SS52"/>
<reference evidence="5" key="1">
    <citation type="journal article" date="2017" name="Genome Biol.">
        <title>Comparative genomics reveals high biological diversity and specific adaptations in the industrially and medically important fungal genus Aspergillus.</title>
        <authorList>
            <person name="de Vries R.P."/>
            <person name="Riley R."/>
            <person name="Wiebenga A."/>
            <person name="Aguilar-Osorio G."/>
            <person name="Amillis S."/>
            <person name="Uchima C.A."/>
            <person name="Anderluh G."/>
            <person name="Asadollahi M."/>
            <person name="Askin M."/>
            <person name="Barry K."/>
            <person name="Battaglia E."/>
            <person name="Bayram O."/>
            <person name="Benocci T."/>
            <person name="Braus-Stromeyer S.A."/>
            <person name="Caldana C."/>
            <person name="Canovas D."/>
            <person name="Cerqueira G.C."/>
            <person name="Chen F."/>
            <person name="Chen W."/>
            <person name="Choi C."/>
            <person name="Clum A."/>
            <person name="Dos Santos R.A."/>
            <person name="Damasio A.R."/>
            <person name="Diallinas G."/>
            <person name="Emri T."/>
            <person name="Fekete E."/>
            <person name="Flipphi M."/>
            <person name="Freyberg S."/>
            <person name="Gallo A."/>
            <person name="Gournas C."/>
            <person name="Habgood R."/>
            <person name="Hainaut M."/>
            <person name="Harispe M.L."/>
            <person name="Henrissat B."/>
            <person name="Hilden K.S."/>
            <person name="Hope R."/>
            <person name="Hossain A."/>
            <person name="Karabika E."/>
            <person name="Karaffa L."/>
            <person name="Karanyi Z."/>
            <person name="Krasevec N."/>
            <person name="Kuo A."/>
            <person name="Kusch H."/>
            <person name="LaButti K."/>
            <person name="Lagendijk E.L."/>
            <person name="Lapidus A."/>
            <person name="Levasseur A."/>
            <person name="Lindquist E."/>
            <person name="Lipzen A."/>
            <person name="Logrieco A.F."/>
            <person name="MacCabe A."/>
            <person name="Maekelae M.R."/>
            <person name="Malavazi I."/>
            <person name="Melin P."/>
            <person name="Meyer V."/>
            <person name="Mielnichuk N."/>
            <person name="Miskei M."/>
            <person name="Molnar A.P."/>
            <person name="Mule G."/>
            <person name="Ngan C.Y."/>
            <person name="Orejas M."/>
            <person name="Orosz E."/>
            <person name="Ouedraogo J.P."/>
            <person name="Overkamp K.M."/>
            <person name="Park H.-S."/>
            <person name="Perrone G."/>
            <person name="Piumi F."/>
            <person name="Punt P.J."/>
            <person name="Ram A.F."/>
            <person name="Ramon A."/>
            <person name="Rauscher S."/>
            <person name="Record E."/>
            <person name="Riano-Pachon D.M."/>
            <person name="Robert V."/>
            <person name="Roehrig J."/>
            <person name="Ruller R."/>
            <person name="Salamov A."/>
            <person name="Salih N.S."/>
            <person name="Samson R.A."/>
            <person name="Sandor E."/>
            <person name="Sanguinetti M."/>
            <person name="Schuetze T."/>
            <person name="Sepcic K."/>
            <person name="Shelest E."/>
            <person name="Sherlock G."/>
            <person name="Sophianopoulou V."/>
            <person name="Squina F.M."/>
            <person name="Sun H."/>
            <person name="Susca A."/>
            <person name="Todd R.B."/>
            <person name="Tsang A."/>
            <person name="Unkles S.E."/>
            <person name="van de Wiele N."/>
            <person name="van Rossen-Uffink D."/>
            <person name="Oliveira J.V."/>
            <person name="Vesth T.C."/>
            <person name="Visser J."/>
            <person name="Yu J.-H."/>
            <person name="Zhou M."/>
            <person name="Andersen M.R."/>
            <person name="Archer D.B."/>
            <person name="Baker S.E."/>
            <person name="Benoit I."/>
            <person name="Brakhage A.A."/>
            <person name="Braus G.H."/>
            <person name="Fischer R."/>
            <person name="Frisvad J.C."/>
            <person name="Goldman G.H."/>
            <person name="Houbraken J."/>
            <person name="Oakley B."/>
            <person name="Pocsi I."/>
            <person name="Scazzocchio C."/>
            <person name="Seiboth B."/>
            <person name="vanKuyk P.A."/>
            <person name="Wortman J."/>
            <person name="Dyer P.S."/>
            <person name="Grigoriev I.V."/>
        </authorList>
    </citation>
    <scope>NUCLEOTIDE SEQUENCE [LARGE SCALE GENOMIC DNA]</scope>
    <source>
        <strain evidence="5">CBS 506.65</strain>
    </source>
</reference>
<accession>A0A1L9SS52</accession>
<feature type="compositionally biased region" description="Acidic residues" evidence="3">
    <location>
        <begin position="466"/>
        <end position="475"/>
    </location>
</feature>
<dbReference type="PANTHER" id="PTHR46771:SF5">
    <property type="entry name" value="DETERIN"/>
    <property type="match status" value="1"/>
</dbReference>
<feature type="compositionally biased region" description="Basic and acidic residues" evidence="3">
    <location>
        <begin position="603"/>
        <end position="616"/>
    </location>
</feature>
<feature type="compositionally biased region" description="Basic and acidic residues" evidence="3">
    <location>
        <begin position="625"/>
        <end position="638"/>
    </location>
</feature>
<keyword evidence="5" id="KW-1185">Reference proteome</keyword>
<feature type="compositionally biased region" description="Basic and acidic residues" evidence="3">
    <location>
        <begin position="443"/>
        <end position="465"/>
    </location>
</feature>